<dbReference type="PANTHER" id="PTHR30419">
    <property type="entry name" value="HTH-TYPE TRANSCRIPTIONAL REGULATOR YBHD"/>
    <property type="match status" value="1"/>
</dbReference>
<dbReference type="GO" id="GO:0003677">
    <property type="term" value="F:DNA binding"/>
    <property type="evidence" value="ECO:0007669"/>
    <property type="project" value="UniProtKB-KW"/>
</dbReference>
<proteinExistence type="inferred from homology"/>
<dbReference type="InterPro" id="IPR036390">
    <property type="entry name" value="WH_DNA-bd_sf"/>
</dbReference>
<evidence type="ECO:0000256" key="3">
    <source>
        <dbReference type="ARBA" id="ARBA00023125"/>
    </source>
</evidence>
<dbReference type="Pfam" id="PF03466">
    <property type="entry name" value="LysR_substrate"/>
    <property type="match status" value="1"/>
</dbReference>
<dbReference type="PRINTS" id="PR00039">
    <property type="entry name" value="HTHLYSR"/>
</dbReference>
<dbReference type="FunFam" id="1.10.10.10:FF:000001">
    <property type="entry name" value="LysR family transcriptional regulator"/>
    <property type="match status" value="1"/>
</dbReference>
<name>A0A0U2ZI71_9ALTE</name>
<comment type="similarity">
    <text evidence="1">Belongs to the LysR transcriptional regulatory family.</text>
</comment>
<organism evidence="6 7">
    <name type="scientific">Lacimicrobium alkaliphilum</name>
    <dbReference type="NCBI Taxonomy" id="1526571"/>
    <lineage>
        <taxon>Bacteria</taxon>
        <taxon>Pseudomonadati</taxon>
        <taxon>Pseudomonadota</taxon>
        <taxon>Gammaproteobacteria</taxon>
        <taxon>Alteromonadales</taxon>
        <taxon>Alteromonadaceae</taxon>
        <taxon>Lacimicrobium</taxon>
    </lineage>
</organism>
<evidence type="ECO:0000256" key="2">
    <source>
        <dbReference type="ARBA" id="ARBA00023015"/>
    </source>
</evidence>
<protein>
    <recommendedName>
        <fullName evidence="5">HTH lysR-type domain-containing protein</fullName>
    </recommendedName>
</protein>
<dbReference type="InterPro" id="IPR050950">
    <property type="entry name" value="HTH-type_LysR_regulators"/>
</dbReference>
<dbReference type="CDD" id="cd08440">
    <property type="entry name" value="PBP2_LTTR_like_4"/>
    <property type="match status" value="1"/>
</dbReference>
<dbReference type="GO" id="GO:0003700">
    <property type="term" value="F:DNA-binding transcription factor activity"/>
    <property type="evidence" value="ECO:0007669"/>
    <property type="project" value="InterPro"/>
</dbReference>
<keyword evidence="4" id="KW-0804">Transcription</keyword>
<evidence type="ECO:0000256" key="4">
    <source>
        <dbReference type="ARBA" id="ARBA00023163"/>
    </source>
</evidence>
<dbReference type="InterPro" id="IPR036388">
    <property type="entry name" value="WH-like_DNA-bd_sf"/>
</dbReference>
<evidence type="ECO:0000313" key="6">
    <source>
        <dbReference type="EMBL" id="ALS98647.1"/>
    </source>
</evidence>
<dbReference type="PANTHER" id="PTHR30419:SF30">
    <property type="entry name" value="LYSR FAMILY TRANSCRIPTIONAL REGULATOR"/>
    <property type="match status" value="1"/>
</dbReference>
<dbReference type="GO" id="GO:0005829">
    <property type="term" value="C:cytosol"/>
    <property type="evidence" value="ECO:0007669"/>
    <property type="project" value="TreeGrafter"/>
</dbReference>
<dbReference type="InterPro" id="IPR005119">
    <property type="entry name" value="LysR_subst-bd"/>
</dbReference>
<gene>
    <name evidence="6" type="ORF">AT746_10450</name>
</gene>
<keyword evidence="3" id="KW-0238">DNA-binding</keyword>
<dbReference type="Gene3D" id="1.10.10.10">
    <property type="entry name" value="Winged helix-like DNA-binding domain superfamily/Winged helix DNA-binding domain"/>
    <property type="match status" value="1"/>
</dbReference>
<dbReference type="AlphaFoldDB" id="A0A0U2ZI71"/>
<keyword evidence="7" id="KW-1185">Reference proteome</keyword>
<feature type="domain" description="HTH lysR-type" evidence="5">
    <location>
        <begin position="18"/>
        <end position="75"/>
    </location>
</feature>
<dbReference type="KEGG" id="lal:AT746_10450"/>
<accession>A0A0U2ZI71</accession>
<sequence length="317" mass="34643">MSGASTQHNGAQAGIKSVSYRQLQVFVQLAQSGSFADAADRLHLSQPALSIAIKKFEQLIGGKLLSRTTRAVQLTAEGRSFLPVAQRLLRDWDEAFTDLHNLFAMQRGKLTVAAMPSFANSLLPGVLSAYHKQYDSINIAVLDVVMEQAVEAVLDERAELGIIFEARQMEGLDFLPLFDDSFLVIMSPEHKLAGRAALTWGDLQQLSYVAMNRGSSIRNWCDQALLAEGIKITLVAEAGQLSTVGQLVAAGMGVSVVPAICRQEMQGRGLRCLPLELAQGKRVGVIKRSRGSLSVPAARLLEQLQQMDWQQLMAKNR</sequence>
<dbReference type="SUPFAM" id="SSF53850">
    <property type="entry name" value="Periplasmic binding protein-like II"/>
    <property type="match status" value="1"/>
</dbReference>
<dbReference type="RefSeq" id="WP_062480064.1">
    <property type="nucleotide sequence ID" value="NZ_CP013650.1"/>
</dbReference>
<evidence type="ECO:0000259" key="5">
    <source>
        <dbReference type="PROSITE" id="PS50931"/>
    </source>
</evidence>
<evidence type="ECO:0000256" key="1">
    <source>
        <dbReference type="ARBA" id="ARBA00009437"/>
    </source>
</evidence>
<dbReference type="Proteomes" id="UP000068447">
    <property type="component" value="Chromosome"/>
</dbReference>
<keyword evidence="2" id="KW-0805">Transcription regulation</keyword>
<dbReference type="PROSITE" id="PS50931">
    <property type="entry name" value="HTH_LYSR"/>
    <property type="match status" value="1"/>
</dbReference>
<reference evidence="6 7" key="1">
    <citation type="submission" date="2015-12" db="EMBL/GenBank/DDBJ databases">
        <title>Complete genome of Lacimicrobium alkaliphilum KCTC 32984.</title>
        <authorList>
            <person name="Kim S.-G."/>
            <person name="Lee Y.-J."/>
        </authorList>
    </citation>
    <scope>NUCLEOTIDE SEQUENCE [LARGE SCALE GENOMIC DNA]</scope>
    <source>
        <strain evidence="6 7">YelD216</strain>
    </source>
</reference>
<dbReference type="Pfam" id="PF00126">
    <property type="entry name" value="HTH_1"/>
    <property type="match status" value="1"/>
</dbReference>
<dbReference type="SUPFAM" id="SSF46785">
    <property type="entry name" value="Winged helix' DNA-binding domain"/>
    <property type="match status" value="1"/>
</dbReference>
<dbReference type="EMBL" id="CP013650">
    <property type="protein sequence ID" value="ALS98647.1"/>
    <property type="molecule type" value="Genomic_DNA"/>
</dbReference>
<dbReference type="STRING" id="1526571.AT746_10450"/>
<dbReference type="Gene3D" id="3.40.190.290">
    <property type="match status" value="1"/>
</dbReference>
<evidence type="ECO:0000313" key="7">
    <source>
        <dbReference type="Proteomes" id="UP000068447"/>
    </source>
</evidence>
<dbReference type="InterPro" id="IPR000847">
    <property type="entry name" value="LysR_HTH_N"/>
</dbReference>
<dbReference type="OrthoDB" id="646694at2"/>